<accession>A0A9D4S0I3</accession>
<comment type="caution">
    <text evidence="1">The sequence shown here is derived from an EMBL/GenBank/DDBJ whole genome shotgun (WGS) entry which is preliminary data.</text>
</comment>
<sequence length="107" mass="12184">MKIHVVVGQCNNKVLEGEKSCHCENCIGGIYNCRDWKQQTIVVISTNKLTQSKKLEFQCLIPTYQSHSLIPEPETHIQELETPIPESDKHIPSPDAQTCPFEVEYLC</sequence>
<protein>
    <submittedName>
        <fullName evidence="1">Uncharacterized protein</fullName>
    </submittedName>
</protein>
<reference evidence="1" key="2">
    <citation type="submission" date="2020-11" db="EMBL/GenBank/DDBJ databases">
        <authorList>
            <person name="McCartney M.A."/>
            <person name="Auch B."/>
            <person name="Kono T."/>
            <person name="Mallez S."/>
            <person name="Becker A."/>
            <person name="Gohl D.M."/>
            <person name="Silverstein K.A.T."/>
            <person name="Koren S."/>
            <person name="Bechman K.B."/>
            <person name="Herman A."/>
            <person name="Abrahante J.E."/>
            <person name="Garbe J."/>
        </authorList>
    </citation>
    <scope>NUCLEOTIDE SEQUENCE</scope>
    <source>
        <strain evidence="1">Duluth1</strain>
        <tissue evidence="1">Whole animal</tissue>
    </source>
</reference>
<proteinExistence type="predicted"/>
<dbReference type="AlphaFoldDB" id="A0A9D4S0I3"/>
<organism evidence="1 2">
    <name type="scientific">Dreissena polymorpha</name>
    <name type="common">Zebra mussel</name>
    <name type="synonym">Mytilus polymorpha</name>
    <dbReference type="NCBI Taxonomy" id="45954"/>
    <lineage>
        <taxon>Eukaryota</taxon>
        <taxon>Metazoa</taxon>
        <taxon>Spiralia</taxon>
        <taxon>Lophotrochozoa</taxon>
        <taxon>Mollusca</taxon>
        <taxon>Bivalvia</taxon>
        <taxon>Autobranchia</taxon>
        <taxon>Heteroconchia</taxon>
        <taxon>Euheterodonta</taxon>
        <taxon>Imparidentia</taxon>
        <taxon>Neoheterodontei</taxon>
        <taxon>Myida</taxon>
        <taxon>Dreissenoidea</taxon>
        <taxon>Dreissenidae</taxon>
        <taxon>Dreissena</taxon>
    </lineage>
</organism>
<keyword evidence="2" id="KW-1185">Reference proteome</keyword>
<dbReference type="Proteomes" id="UP000828390">
    <property type="component" value="Unassembled WGS sequence"/>
</dbReference>
<dbReference type="EMBL" id="JAIWYP010000001">
    <property type="protein sequence ID" value="KAH3885868.1"/>
    <property type="molecule type" value="Genomic_DNA"/>
</dbReference>
<evidence type="ECO:0000313" key="1">
    <source>
        <dbReference type="EMBL" id="KAH3885868.1"/>
    </source>
</evidence>
<name>A0A9D4S0I3_DREPO</name>
<gene>
    <name evidence="1" type="ORF">DPMN_009866</name>
</gene>
<evidence type="ECO:0000313" key="2">
    <source>
        <dbReference type="Proteomes" id="UP000828390"/>
    </source>
</evidence>
<reference evidence="1" key="1">
    <citation type="journal article" date="2019" name="bioRxiv">
        <title>The Genome of the Zebra Mussel, Dreissena polymorpha: A Resource for Invasive Species Research.</title>
        <authorList>
            <person name="McCartney M.A."/>
            <person name="Auch B."/>
            <person name="Kono T."/>
            <person name="Mallez S."/>
            <person name="Zhang Y."/>
            <person name="Obille A."/>
            <person name="Becker A."/>
            <person name="Abrahante J.E."/>
            <person name="Garbe J."/>
            <person name="Badalamenti J.P."/>
            <person name="Herman A."/>
            <person name="Mangelson H."/>
            <person name="Liachko I."/>
            <person name="Sullivan S."/>
            <person name="Sone E.D."/>
            <person name="Koren S."/>
            <person name="Silverstein K.A.T."/>
            <person name="Beckman K.B."/>
            <person name="Gohl D.M."/>
        </authorList>
    </citation>
    <scope>NUCLEOTIDE SEQUENCE</scope>
    <source>
        <strain evidence="1">Duluth1</strain>
        <tissue evidence="1">Whole animal</tissue>
    </source>
</reference>